<keyword evidence="5" id="KW-0804">Transcription</keyword>
<dbReference type="InterPro" id="IPR036390">
    <property type="entry name" value="WH_DNA-bd_sf"/>
</dbReference>
<evidence type="ECO:0000256" key="4">
    <source>
        <dbReference type="ARBA" id="ARBA00023159"/>
    </source>
</evidence>
<gene>
    <name evidence="7" type="ORF">GCM10023144_42030</name>
</gene>
<dbReference type="Proteomes" id="UP001501671">
    <property type="component" value="Unassembled WGS sequence"/>
</dbReference>
<evidence type="ECO:0000313" key="8">
    <source>
        <dbReference type="Proteomes" id="UP001501671"/>
    </source>
</evidence>
<dbReference type="EMBL" id="BAABFO010000029">
    <property type="protein sequence ID" value="GAA4341376.1"/>
    <property type="molecule type" value="Genomic_DNA"/>
</dbReference>
<evidence type="ECO:0000256" key="2">
    <source>
        <dbReference type="ARBA" id="ARBA00023015"/>
    </source>
</evidence>
<dbReference type="CDD" id="cd08433">
    <property type="entry name" value="PBP2_Nac"/>
    <property type="match status" value="1"/>
</dbReference>
<dbReference type="PRINTS" id="PR00039">
    <property type="entry name" value="HTHLYSR"/>
</dbReference>
<evidence type="ECO:0000256" key="3">
    <source>
        <dbReference type="ARBA" id="ARBA00023125"/>
    </source>
</evidence>
<evidence type="ECO:0000259" key="6">
    <source>
        <dbReference type="PROSITE" id="PS50931"/>
    </source>
</evidence>
<dbReference type="Pfam" id="PF03466">
    <property type="entry name" value="LysR_substrate"/>
    <property type="match status" value="1"/>
</dbReference>
<feature type="domain" description="HTH lysR-type" evidence="6">
    <location>
        <begin position="1"/>
        <end position="58"/>
    </location>
</feature>
<keyword evidence="3" id="KW-0238">DNA-binding</keyword>
<dbReference type="SUPFAM" id="SSF53850">
    <property type="entry name" value="Periplasmic binding protein-like II"/>
    <property type="match status" value="1"/>
</dbReference>
<evidence type="ECO:0000313" key="7">
    <source>
        <dbReference type="EMBL" id="GAA4341376.1"/>
    </source>
</evidence>
<dbReference type="PANTHER" id="PTHR30293:SF0">
    <property type="entry name" value="NITROGEN ASSIMILATION REGULATORY PROTEIN NAC"/>
    <property type="match status" value="1"/>
</dbReference>
<comment type="similarity">
    <text evidence="1">Belongs to the LysR transcriptional regulatory family.</text>
</comment>
<dbReference type="InterPro" id="IPR000847">
    <property type="entry name" value="LysR_HTH_N"/>
</dbReference>
<evidence type="ECO:0000256" key="5">
    <source>
        <dbReference type="ARBA" id="ARBA00023163"/>
    </source>
</evidence>
<keyword evidence="2" id="KW-0805">Transcription regulation</keyword>
<comment type="caution">
    <text evidence="7">The sequence shown here is derived from an EMBL/GenBank/DDBJ whole genome shotgun (WGS) entry which is preliminary data.</text>
</comment>
<accession>A0ABP8HMM7</accession>
<dbReference type="InterPro" id="IPR036388">
    <property type="entry name" value="WH-like_DNA-bd_sf"/>
</dbReference>
<dbReference type="SUPFAM" id="SSF46785">
    <property type="entry name" value="Winged helix' DNA-binding domain"/>
    <property type="match status" value="1"/>
</dbReference>
<evidence type="ECO:0000256" key="1">
    <source>
        <dbReference type="ARBA" id="ARBA00009437"/>
    </source>
</evidence>
<proteinExistence type="inferred from homology"/>
<dbReference type="PROSITE" id="PS50931">
    <property type="entry name" value="HTH_LYSR"/>
    <property type="match status" value="1"/>
</dbReference>
<sequence length="319" mass="34534">MELKQLEYFLAIVETGAFSRAALKLSVGQPVLSRQIRALELELGADLYHRTGRGIVLTEAGKMLAEHAQAMAERSAVIKSEFRALGSALIGRVAIGMPPSVGAVLTTPLVARFHHEYPQVSLGVTEGFSGHVLEWLIDARIDVAILYNAPRISTLAADPLVTDELILLGPVADPAGAGNGQVEAERLSRIPLILPSRPHGLRVVVDECLMKAGIRPNIQVEIDAMPSTLMLVERGVAYTILSYSCVHHLVQAGRIRYWPIVEPTLTRTMVLATSTQRPVTKAARVLARMARTQIQLMVDQGRWHPGQGPAAARPPDAPG</sequence>
<dbReference type="Pfam" id="PF00126">
    <property type="entry name" value="HTH_1"/>
    <property type="match status" value="1"/>
</dbReference>
<protein>
    <submittedName>
        <fullName evidence="7">LysR substrate-binding domain-containing protein</fullName>
    </submittedName>
</protein>
<reference evidence="8" key="1">
    <citation type="journal article" date="2019" name="Int. J. Syst. Evol. Microbiol.">
        <title>The Global Catalogue of Microorganisms (GCM) 10K type strain sequencing project: providing services to taxonomists for standard genome sequencing and annotation.</title>
        <authorList>
            <consortium name="The Broad Institute Genomics Platform"/>
            <consortium name="The Broad Institute Genome Sequencing Center for Infectious Disease"/>
            <person name="Wu L."/>
            <person name="Ma J."/>
        </authorList>
    </citation>
    <scope>NUCLEOTIDE SEQUENCE [LARGE SCALE GENOMIC DNA]</scope>
    <source>
        <strain evidence="8">JCM 17666</strain>
    </source>
</reference>
<keyword evidence="4" id="KW-0010">Activator</keyword>
<dbReference type="RefSeq" id="WP_345251878.1">
    <property type="nucleotide sequence ID" value="NZ_BAABFO010000029.1"/>
</dbReference>
<dbReference type="InterPro" id="IPR005119">
    <property type="entry name" value="LysR_subst-bd"/>
</dbReference>
<organism evidence="7 8">
    <name type="scientific">Pigmentiphaga soli</name>
    <dbReference type="NCBI Taxonomy" id="1007095"/>
    <lineage>
        <taxon>Bacteria</taxon>
        <taxon>Pseudomonadati</taxon>
        <taxon>Pseudomonadota</taxon>
        <taxon>Betaproteobacteria</taxon>
        <taxon>Burkholderiales</taxon>
        <taxon>Alcaligenaceae</taxon>
        <taxon>Pigmentiphaga</taxon>
    </lineage>
</organism>
<dbReference type="PANTHER" id="PTHR30293">
    <property type="entry name" value="TRANSCRIPTIONAL REGULATORY PROTEIN NAC-RELATED"/>
    <property type="match status" value="1"/>
</dbReference>
<dbReference type="Gene3D" id="1.10.10.10">
    <property type="entry name" value="Winged helix-like DNA-binding domain superfamily/Winged helix DNA-binding domain"/>
    <property type="match status" value="1"/>
</dbReference>
<keyword evidence="8" id="KW-1185">Reference proteome</keyword>
<dbReference type="Gene3D" id="3.40.190.290">
    <property type="match status" value="1"/>
</dbReference>
<name>A0ABP8HMM7_9BURK</name>